<dbReference type="Gene3D" id="1.20.1070.10">
    <property type="entry name" value="Rhodopsin 7-helix transmembrane proteins"/>
    <property type="match status" value="1"/>
</dbReference>
<evidence type="ECO:0000313" key="8">
    <source>
        <dbReference type="Proteomes" id="UP000664132"/>
    </source>
</evidence>
<feature type="transmembrane region" description="Helical" evidence="5">
    <location>
        <begin position="44"/>
        <end position="66"/>
    </location>
</feature>
<evidence type="ECO:0000256" key="2">
    <source>
        <dbReference type="ARBA" id="ARBA00022692"/>
    </source>
</evidence>
<keyword evidence="3 5" id="KW-1133">Transmembrane helix</keyword>
<feature type="transmembrane region" description="Helical" evidence="5">
    <location>
        <begin position="6"/>
        <end position="32"/>
    </location>
</feature>
<accession>A0A8H7T4K1</accession>
<dbReference type="SUPFAM" id="SSF81321">
    <property type="entry name" value="Family A G protein-coupled receptor-like"/>
    <property type="match status" value="1"/>
</dbReference>
<evidence type="ECO:0000313" key="7">
    <source>
        <dbReference type="EMBL" id="KAG4412268.1"/>
    </source>
</evidence>
<feature type="transmembrane region" description="Helical" evidence="5">
    <location>
        <begin position="168"/>
        <end position="188"/>
    </location>
</feature>
<dbReference type="AlphaFoldDB" id="A0A8H7T4K1"/>
<name>A0A8H7T4K1_9HELO</name>
<dbReference type="GO" id="GO:0007189">
    <property type="term" value="P:adenylate cyclase-activating G protein-coupled receptor signaling pathway"/>
    <property type="evidence" value="ECO:0007669"/>
    <property type="project" value="TreeGrafter"/>
</dbReference>
<sequence length="343" mass="38764">MAIDLPLVIVTLTGSLLSLLGTAFILICYLILPQKRHIRHALIINLTVADFINAANNSSSGLWVLLMNTPLRAGTGCTINGFVGQLSIQAVDFSILIITIVTLWVVTSTRSKHDMKLSYIFIFCGGSWALPLITSGIALIMNAYGPAATNWCWIDEEPVYLRYVLTHGWRFLIIGAVISMCIYIQVYLRRHSKLMDVVDDGQSWKEQSLTQEFSYESEAPSIGKLRKAPPKPKLTRYERVRAVFVRPKIDPRNELMLRPQSQQDQQKSIQKAMLLHAYPIFYILLWLPGIAMRISQATGHYSYVLQVMQASTQFIGFANAVTFGWNEKIGEQLKRKLQGNLEK</sequence>
<proteinExistence type="predicted"/>
<dbReference type="GO" id="GO:0004930">
    <property type="term" value="F:G protein-coupled receptor activity"/>
    <property type="evidence" value="ECO:0007669"/>
    <property type="project" value="TreeGrafter"/>
</dbReference>
<evidence type="ECO:0000256" key="5">
    <source>
        <dbReference type="SAM" id="Phobius"/>
    </source>
</evidence>
<protein>
    <recommendedName>
        <fullName evidence="6">Glucose receptor Git3-like N-terminal domain-containing protein</fullName>
    </recommendedName>
</protein>
<feature type="domain" description="Glucose receptor Git3-like N-terminal" evidence="6">
    <location>
        <begin position="8"/>
        <end position="192"/>
    </location>
</feature>
<dbReference type="PANTHER" id="PTHR23112:SF37">
    <property type="entry name" value="G PROTEIN-COUPLED RECEPTOR GPR1"/>
    <property type="match status" value="1"/>
</dbReference>
<keyword evidence="8" id="KW-1185">Reference proteome</keyword>
<dbReference type="GO" id="GO:0005886">
    <property type="term" value="C:plasma membrane"/>
    <property type="evidence" value="ECO:0007669"/>
    <property type="project" value="TreeGrafter"/>
</dbReference>
<evidence type="ECO:0000256" key="1">
    <source>
        <dbReference type="ARBA" id="ARBA00004141"/>
    </source>
</evidence>
<comment type="caution">
    <text evidence="7">The sequence shown here is derived from an EMBL/GenBank/DDBJ whole genome shotgun (WGS) entry which is preliminary data.</text>
</comment>
<organism evidence="7 8">
    <name type="scientific">Cadophora malorum</name>
    <dbReference type="NCBI Taxonomy" id="108018"/>
    <lineage>
        <taxon>Eukaryota</taxon>
        <taxon>Fungi</taxon>
        <taxon>Dikarya</taxon>
        <taxon>Ascomycota</taxon>
        <taxon>Pezizomycotina</taxon>
        <taxon>Leotiomycetes</taxon>
        <taxon>Helotiales</taxon>
        <taxon>Ploettnerulaceae</taxon>
        <taxon>Cadophora</taxon>
    </lineage>
</organism>
<comment type="subcellular location">
    <subcellularLocation>
        <location evidence="1">Membrane</location>
        <topology evidence="1">Multi-pass membrane protein</topology>
    </subcellularLocation>
</comment>
<keyword evidence="4 5" id="KW-0472">Membrane</keyword>
<dbReference type="OrthoDB" id="100006at2759"/>
<feature type="transmembrane region" description="Helical" evidence="5">
    <location>
        <begin position="272"/>
        <end position="291"/>
    </location>
</feature>
<gene>
    <name evidence="7" type="ORF">IFR04_014594</name>
</gene>
<reference evidence="7" key="1">
    <citation type="submission" date="2021-02" db="EMBL/GenBank/DDBJ databases">
        <title>Genome sequence Cadophora malorum strain M34.</title>
        <authorList>
            <person name="Stefanovic E."/>
            <person name="Vu D."/>
            <person name="Scully C."/>
            <person name="Dijksterhuis J."/>
            <person name="Roader J."/>
            <person name="Houbraken J."/>
        </authorList>
    </citation>
    <scope>NUCLEOTIDE SEQUENCE</scope>
    <source>
        <strain evidence="7">M34</strain>
    </source>
</reference>
<dbReference type="Proteomes" id="UP000664132">
    <property type="component" value="Unassembled WGS sequence"/>
</dbReference>
<dbReference type="PANTHER" id="PTHR23112">
    <property type="entry name" value="G PROTEIN-COUPLED RECEPTOR 157-RELATED"/>
    <property type="match status" value="1"/>
</dbReference>
<keyword evidence="2 5" id="KW-0812">Transmembrane</keyword>
<dbReference type="CDD" id="cd00637">
    <property type="entry name" value="7tm_classA_rhodopsin-like"/>
    <property type="match status" value="1"/>
</dbReference>
<feature type="transmembrane region" description="Helical" evidence="5">
    <location>
        <begin position="303"/>
        <end position="325"/>
    </location>
</feature>
<dbReference type="EMBL" id="JAFJYH010000393">
    <property type="protein sequence ID" value="KAG4412268.1"/>
    <property type="molecule type" value="Genomic_DNA"/>
</dbReference>
<dbReference type="InterPro" id="IPR023041">
    <property type="entry name" value="Glucose_rcpt_Git3-like_N"/>
</dbReference>
<dbReference type="Pfam" id="PF11710">
    <property type="entry name" value="Git3"/>
    <property type="match status" value="1"/>
</dbReference>
<evidence type="ECO:0000256" key="4">
    <source>
        <dbReference type="ARBA" id="ARBA00023136"/>
    </source>
</evidence>
<evidence type="ECO:0000259" key="6">
    <source>
        <dbReference type="Pfam" id="PF11710"/>
    </source>
</evidence>
<feature type="transmembrane region" description="Helical" evidence="5">
    <location>
        <begin position="119"/>
        <end position="141"/>
    </location>
</feature>
<evidence type="ECO:0000256" key="3">
    <source>
        <dbReference type="ARBA" id="ARBA00022989"/>
    </source>
</evidence>
<feature type="transmembrane region" description="Helical" evidence="5">
    <location>
        <begin position="86"/>
        <end position="107"/>
    </location>
</feature>